<reference evidence="2 3" key="1">
    <citation type="submission" date="2015-06" db="EMBL/GenBank/DDBJ databases">
        <title>Prevotella sp. 109, sp. nov., a novel member of the family Prevotellaceae isolated from human faeces.</title>
        <authorList>
            <person name="Shkoporov A.N."/>
            <person name="Chaplin A.V."/>
            <person name="Kafarskaia L.I."/>
            <person name="Efimov B.A."/>
        </authorList>
    </citation>
    <scope>NUCLEOTIDE SEQUENCE [LARGE SCALE GENOMIC DNA]</scope>
    <source>
        <strain evidence="2 3">109</strain>
    </source>
</reference>
<dbReference type="SUPFAM" id="SSF56935">
    <property type="entry name" value="Porins"/>
    <property type="match status" value="1"/>
</dbReference>
<proteinExistence type="predicted"/>
<feature type="chain" id="PRO_5034788040" evidence="1">
    <location>
        <begin position="23"/>
        <end position="433"/>
    </location>
</feature>
<sequence>MKLYRTALSATLLSLCVIPTFAQSGTNSPYSQYGLGQLSEQTSGFNRGMNGLGLGFREHNQVNYINPASYSSMDSLTFIFDAGMSGQITNFSENGTKVNANNADFEYAVAGFRAFKHVGVSFGLIPFTNIGYNYSVTDYLDGDRSTTYTNTYSGSGGIHQVYFGAGWEFLKGLSIGANVSYIWGDLNRSVVNSYSDSWVNTLSKYYTATVNSYKLDFGLQYSVNLNKNNSLTLGLTYGLGHKLNSDPECLIISTNSSTSVADTTSFRVDNGLEIPMSFGAGFMWNYKNKLKLGSDFTLQKWGGVKYPVYNVVNDVPSYELVDNYYKDRYKVTVGGEFCNNEMSRDFIDRVRFRAGVSYSTPYYKVNGQDGPKEISVSAGFGIPIINSYNNRSILNVSGQWVHSSADGLLTENTFRINIGITFNERWFMKWKVD</sequence>
<keyword evidence="1" id="KW-0732">Signal</keyword>
<protein>
    <submittedName>
        <fullName evidence="2">Membrane protein</fullName>
    </submittedName>
</protein>
<accession>A0A8E1QY35</accession>
<evidence type="ECO:0000256" key="1">
    <source>
        <dbReference type="SAM" id="SignalP"/>
    </source>
</evidence>
<comment type="caution">
    <text evidence="2">The sequence shown here is derived from an EMBL/GenBank/DDBJ whole genome shotgun (WGS) entry which is preliminary data.</text>
</comment>
<evidence type="ECO:0000313" key="2">
    <source>
        <dbReference type="EMBL" id="KOO68926.1"/>
    </source>
</evidence>
<gene>
    <name evidence="2" type="ORF">ACU52_05390</name>
</gene>
<keyword evidence="3" id="KW-1185">Reference proteome</keyword>
<dbReference type="RefSeq" id="WP_021854924.1">
    <property type="nucleotide sequence ID" value="NZ_DAWBWQ010000101.1"/>
</dbReference>
<dbReference type="Gene3D" id="2.40.160.60">
    <property type="entry name" value="Outer membrane protein transport protein (OMPP1/FadL/TodX)"/>
    <property type="match status" value="1"/>
</dbReference>
<feature type="signal peptide" evidence="1">
    <location>
        <begin position="1"/>
        <end position="22"/>
    </location>
</feature>
<dbReference type="EMBL" id="LFQU01000007">
    <property type="protein sequence ID" value="KOO68926.1"/>
    <property type="molecule type" value="Genomic_DNA"/>
</dbReference>
<name>A0A8E1QY35_9BACT</name>
<evidence type="ECO:0000313" key="3">
    <source>
        <dbReference type="Proteomes" id="UP000036951"/>
    </source>
</evidence>
<organism evidence="2 3">
    <name type="scientific">Xylanibacter rarus</name>
    <dbReference type="NCBI Taxonomy" id="1676614"/>
    <lineage>
        <taxon>Bacteria</taxon>
        <taxon>Pseudomonadati</taxon>
        <taxon>Bacteroidota</taxon>
        <taxon>Bacteroidia</taxon>
        <taxon>Bacteroidales</taxon>
        <taxon>Prevotellaceae</taxon>
        <taxon>Xylanibacter</taxon>
    </lineage>
</organism>
<dbReference type="AlphaFoldDB" id="A0A8E1QY35"/>
<dbReference type="Proteomes" id="UP000036951">
    <property type="component" value="Unassembled WGS sequence"/>
</dbReference>